<comment type="subcellular location">
    <subcellularLocation>
        <location evidence="2">Cytoplasm</location>
        <location evidence="2">Cytoskeleton</location>
    </subcellularLocation>
    <subcellularLocation>
        <location evidence="1">Nucleus</location>
    </subcellularLocation>
</comment>
<dbReference type="Pfam" id="PF03730">
    <property type="entry name" value="Ku_C"/>
    <property type="match status" value="1"/>
</dbReference>
<evidence type="ECO:0000256" key="14">
    <source>
        <dbReference type="ARBA" id="ARBA00023212"/>
    </source>
</evidence>
<evidence type="ECO:0000256" key="10">
    <source>
        <dbReference type="ARBA" id="ARBA00022840"/>
    </source>
</evidence>
<dbReference type="GO" id="GO:0003684">
    <property type="term" value="F:damaged DNA binding"/>
    <property type="evidence" value="ECO:0007669"/>
    <property type="project" value="InterPro"/>
</dbReference>
<evidence type="ECO:0000256" key="15">
    <source>
        <dbReference type="ARBA" id="ARBA00023242"/>
    </source>
</evidence>
<dbReference type="GO" id="GO:0005876">
    <property type="term" value="C:spindle microtubule"/>
    <property type="evidence" value="ECO:0007669"/>
    <property type="project" value="TreeGrafter"/>
</dbReference>
<proteinExistence type="inferred from homology"/>
<dbReference type="PANTHER" id="PTHR21567">
    <property type="entry name" value="CLASP"/>
    <property type="match status" value="1"/>
</dbReference>
<dbReference type="Gene3D" id="4.10.970.10">
    <property type="entry name" value="Ku70, bridge and pillars"/>
    <property type="match status" value="1"/>
</dbReference>
<dbReference type="GO" id="GO:0042162">
    <property type="term" value="F:telomeric DNA binding"/>
    <property type="evidence" value="ECO:0007669"/>
    <property type="project" value="InterPro"/>
</dbReference>
<dbReference type="GO" id="GO:0040001">
    <property type="term" value="P:establishment of mitotic spindle localization"/>
    <property type="evidence" value="ECO:0007669"/>
    <property type="project" value="TreeGrafter"/>
</dbReference>
<keyword evidence="5" id="KW-0677">Repeat</keyword>
<name>A0A0V1KPK9_9BILA</name>
<dbReference type="InterPro" id="IPR016194">
    <property type="entry name" value="SPOC-like_C_dom_sf"/>
</dbReference>
<dbReference type="NCBIfam" id="TIGR00578">
    <property type="entry name" value="ku70"/>
    <property type="match status" value="1"/>
</dbReference>
<dbReference type="InterPro" id="IPR036465">
    <property type="entry name" value="vWFA_dom_sf"/>
</dbReference>
<dbReference type="GO" id="GO:0072686">
    <property type="term" value="C:mitotic spindle"/>
    <property type="evidence" value="ECO:0007669"/>
    <property type="project" value="TreeGrafter"/>
</dbReference>
<dbReference type="GO" id="GO:0005815">
    <property type="term" value="C:microtubule organizing center"/>
    <property type="evidence" value="ECO:0007669"/>
    <property type="project" value="TreeGrafter"/>
</dbReference>
<dbReference type="GO" id="GO:0006310">
    <property type="term" value="P:DNA recombination"/>
    <property type="evidence" value="ECO:0007669"/>
    <property type="project" value="UniProtKB-KW"/>
</dbReference>
<dbReference type="InterPro" id="IPR006165">
    <property type="entry name" value="Ku70"/>
</dbReference>
<evidence type="ECO:0000256" key="2">
    <source>
        <dbReference type="ARBA" id="ARBA00004245"/>
    </source>
</evidence>
<dbReference type="GO" id="GO:0090307">
    <property type="term" value="P:mitotic spindle assembly"/>
    <property type="evidence" value="ECO:0007669"/>
    <property type="project" value="TreeGrafter"/>
</dbReference>
<dbReference type="InterPro" id="IPR006164">
    <property type="entry name" value="DNA_bd_Ku70/Ku80"/>
</dbReference>
<dbReference type="Proteomes" id="UP000054721">
    <property type="component" value="Unassembled WGS sequence"/>
</dbReference>
<keyword evidence="7" id="KW-0227">DNA damage</keyword>
<dbReference type="InterPro" id="IPR005161">
    <property type="entry name" value="Ku_N"/>
</dbReference>
<dbReference type="GO" id="GO:0043564">
    <property type="term" value="C:Ku70:Ku80 complex"/>
    <property type="evidence" value="ECO:0007669"/>
    <property type="project" value="InterPro"/>
</dbReference>
<accession>A0A0V1KPK9</accession>
<feature type="compositionally biased region" description="Low complexity" evidence="17">
    <location>
        <begin position="694"/>
        <end position="714"/>
    </location>
</feature>
<dbReference type="InterPro" id="IPR016024">
    <property type="entry name" value="ARM-type_fold"/>
</dbReference>
<organism evidence="19 20">
    <name type="scientific">Trichinella nativa</name>
    <dbReference type="NCBI Taxonomy" id="6335"/>
    <lineage>
        <taxon>Eukaryota</taxon>
        <taxon>Metazoa</taxon>
        <taxon>Ecdysozoa</taxon>
        <taxon>Nematoda</taxon>
        <taxon>Enoplea</taxon>
        <taxon>Dorylaimia</taxon>
        <taxon>Trichinellida</taxon>
        <taxon>Trichinellidae</taxon>
        <taxon>Trichinella</taxon>
    </lineage>
</organism>
<dbReference type="CDD" id="cd00788">
    <property type="entry name" value="KU70"/>
    <property type="match status" value="1"/>
</dbReference>
<feature type="repeat" description="HEAT" evidence="16">
    <location>
        <begin position="178"/>
        <end position="215"/>
    </location>
</feature>
<keyword evidence="8" id="KW-0378">Hydrolase</keyword>
<keyword evidence="20" id="KW-1185">Reference proteome</keyword>
<protein>
    <submittedName>
        <fullName evidence="19">CLIP-associating protein 1-B</fullName>
    </submittedName>
</protein>
<dbReference type="SUPFAM" id="SSF100939">
    <property type="entry name" value="SPOC domain-like"/>
    <property type="match status" value="1"/>
</dbReference>
<evidence type="ECO:0000256" key="5">
    <source>
        <dbReference type="ARBA" id="ARBA00022737"/>
    </source>
</evidence>
<dbReference type="PROSITE" id="PS50077">
    <property type="entry name" value="HEAT_REPEAT"/>
    <property type="match status" value="1"/>
</dbReference>
<comment type="caution">
    <text evidence="19">The sequence shown here is derived from an EMBL/GenBank/DDBJ whole genome shotgun (WGS) entry which is preliminary data.</text>
</comment>
<dbReference type="GO" id="GO:0003678">
    <property type="term" value="F:DNA helicase activity"/>
    <property type="evidence" value="ECO:0007669"/>
    <property type="project" value="InterPro"/>
</dbReference>
<keyword evidence="9" id="KW-0347">Helicase</keyword>
<evidence type="ECO:0000256" key="4">
    <source>
        <dbReference type="ARBA" id="ARBA00022490"/>
    </source>
</evidence>
<evidence type="ECO:0000256" key="17">
    <source>
        <dbReference type="SAM" id="MobiDB-lite"/>
    </source>
</evidence>
<dbReference type="GO" id="GO:0000776">
    <property type="term" value="C:kinetochore"/>
    <property type="evidence" value="ECO:0007669"/>
    <property type="project" value="TreeGrafter"/>
</dbReference>
<dbReference type="Pfam" id="PF12348">
    <property type="entry name" value="CLASP_N"/>
    <property type="match status" value="1"/>
</dbReference>
<dbReference type="GO" id="GO:0006303">
    <property type="term" value="P:double-strand break repair via nonhomologous end joining"/>
    <property type="evidence" value="ECO:0007669"/>
    <property type="project" value="InterPro"/>
</dbReference>
<dbReference type="Pfam" id="PF03731">
    <property type="entry name" value="Ku_N"/>
    <property type="match status" value="1"/>
</dbReference>
<dbReference type="InterPro" id="IPR027388">
    <property type="entry name" value="Ku70_bridge/pillars_dom_sf"/>
</dbReference>
<dbReference type="SUPFAM" id="SSF48371">
    <property type="entry name" value="ARM repeat"/>
    <property type="match status" value="1"/>
</dbReference>
<dbReference type="GO" id="GO:0008017">
    <property type="term" value="F:microtubule binding"/>
    <property type="evidence" value="ECO:0007669"/>
    <property type="project" value="TreeGrafter"/>
</dbReference>
<evidence type="ECO:0000259" key="18">
    <source>
        <dbReference type="PROSITE" id="PS50234"/>
    </source>
</evidence>
<evidence type="ECO:0000256" key="9">
    <source>
        <dbReference type="ARBA" id="ARBA00022806"/>
    </source>
</evidence>
<dbReference type="PANTHER" id="PTHR21567:SF9">
    <property type="entry name" value="CLIP-ASSOCIATING PROTEIN"/>
    <property type="match status" value="1"/>
</dbReference>
<keyword evidence="15" id="KW-0539">Nucleus</keyword>
<dbReference type="InterPro" id="IPR011989">
    <property type="entry name" value="ARM-like"/>
</dbReference>
<dbReference type="STRING" id="6335.A0A0V1KPK9"/>
<dbReference type="InterPro" id="IPR047087">
    <property type="entry name" value="KU70_core_dom"/>
</dbReference>
<dbReference type="InterPro" id="IPR005160">
    <property type="entry name" value="Ku_C"/>
</dbReference>
<evidence type="ECO:0000256" key="3">
    <source>
        <dbReference type="ARBA" id="ARBA00005240"/>
    </source>
</evidence>
<comment type="similarity">
    <text evidence="3">Belongs to the ku70 family.</text>
</comment>
<evidence type="ECO:0000256" key="1">
    <source>
        <dbReference type="ARBA" id="ARBA00004123"/>
    </source>
</evidence>
<dbReference type="Gene3D" id="3.40.50.410">
    <property type="entry name" value="von Willebrand factor, type A domain"/>
    <property type="match status" value="1"/>
</dbReference>
<evidence type="ECO:0000256" key="8">
    <source>
        <dbReference type="ARBA" id="ARBA00022801"/>
    </source>
</evidence>
<dbReference type="Gene3D" id="1.10.1600.10">
    <property type="match status" value="1"/>
</dbReference>
<feature type="domain" description="VWFA" evidence="18">
    <location>
        <begin position="1378"/>
        <end position="1581"/>
    </location>
</feature>
<keyword evidence="11" id="KW-0238">DNA-binding</keyword>
<dbReference type="Gene3D" id="1.10.720.30">
    <property type="entry name" value="SAP domain"/>
    <property type="match status" value="1"/>
</dbReference>
<dbReference type="GO" id="GO:0031110">
    <property type="term" value="P:regulation of microtubule polymerization or depolymerization"/>
    <property type="evidence" value="ECO:0007669"/>
    <property type="project" value="UniProtKB-ARBA"/>
</dbReference>
<evidence type="ECO:0000256" key="6">
    <source>
        <dbReference type="ARBA" id="ARBA00022741"/>
    </source>
</evidence>
<evidence type="ECO:0000256" key="16">
    <source>
        <dbReference type="PROSITE-ProRule" id="PRU00103"/>
    </source>
</evidence>
<dbReference type="GO" id="GO:0005881">
    <property type="term" value="C:cytoplasmic microtubule"/>
    <property type="evidence" value="ECO:0007669"/>
    <property type="project" value="TreeGrafter"/>
</dbReference>
<dbReference type="GO" id="GO:0005524">
    <property type="term" value="F:ATP binding"/>
    <property type="evidence" value="ECO:0007669"/>
    <property type="project" value="UniProtKB-KW"/>
</dbReference>
<keyword evidence="4" id="KW-0963">Cytoplasm</keyword>
<dbReference type="GO" id="GO:1902903">
    <property type="term" value="P:regulation of supramolecular fiber organization"/>
    <property type="evidence" value="ECO:0007669"/>
    <property type="project" value="UniProtKB-ARBA"/>
</dbReference>
<dbReference type="InterPro" id="IPR002035">
    <property type="entry name" value="VWF_A"/>
</dbReference>
<dbReference type="PROSITE" id="PS50234">
    <property type="entry name" value="VWFA"/>
    <property type="match status" value="1"/>
</dbReference>
<dbReference type="Gene3D" id="1.25.10.10">
    <property type="entry name" value="Leucine-rich Repeat Variant"/>
    <property type="match status" value="4"/>
</dbReference>
<sequence length="1933" mass="215653">MGNFSELLNKNSTDPKTRVELGQQLLDLIQREGVPNDANNLTLFMDVMVQWLNGTNFKVALLALEILSLSLEVSGATVSHIVLENASTIMERLGDNREQVRQDAVGLLLKLMNTPGCTPQGVLDRIVEGFSHKQWLVRIGVMIVLQQILRSGNLIYCIQLALTNSYSYGPSCLQLGKLVPSICRLLADPMNQVRDVATETLVEMYVFLGDKLAMDIQRKQLVPNARAAALFSRFEDVKRNGLVGSSCSSNGTVGNALDSVADFTDATPTAHRQISSVSTLKKPLLTAVKQSEVSNFTGKRATSAPPVKRLQTTSRYAGNAGAVDEDSFYAAFEDVPKVEIYSAKELSIQLQQIRTIVMNTNGDWEKRVDSLKRLRSLLISGASQYDEFFVELRSLEVPMQIAGKDLRSQVVREVCITVAYLAERLGPKFDHFAEIILPLLISLIQNSAKVVSTSGLISCRFIIKNTHAPRIVPVITGSLESKSKEIRRCCCDFIAMMCRQWSSHELEKNVGALQGAIRKGLSDADPEARAFSRKAYWSFSDHFRDQAEMLFQSLDPGKQRQLLGEISQSSSSHSLYNDLRTSQESVKCSTASQYGASRAGGTIPCLRSASEIDTGAVRRAVAMKQANAGKAFLGVASSSNMNSLPRPMKMLLSTSGNYPKFGRFGAPNPSTATTATSTRLESTPRSPTSTSNKSVSQPGSRSSSPTARSSLTNSARRARPIANITGFRSQTSSRDSSPSRTPRRLSTPDRSYYSFGRFFCTPARDADCANVVGVSRGRKLDDVSSESSPCFFGERSFRGSECSENSSSMMDVLRSCSSTVWIERKEGLLCLQSFFRSGGRLTAGELKKACDLFARLFVDPHHKMFTVFLDTVIEFLQAHGSDIQDWLFVLLCRLLSKQSNELLPSVQSKLLKTMDVVRAVFPVEAQFQALTRYLVDPTQTPNVKMKLNVLNYLNALIYSMQSSHLTDTADMRMAISRIVQWTGEPKSTEVRRTAQATLLALFSLNTAMFTQILSSFSKAYQDTVSRILHTHVRHFPDLSTLCIHDSAEQSSKVIERNSDVQDSLRRTSEEIMRYPFSSDCKTTGSNGSTVMDSVDNYFKNGSAGQGGRLELLSNGVNTDEERQEEIIGQILTELSNHNARNVERKKALSTLKHVSRDGSFTLWEENFKTILLILLETLGDDDPDIRAAALPVLKEICTRQPQRFQDYAELTILKLLDAHKDPERKVTRAAEDCATVLALHLAPLVCLRVLTPVILNDQGPALLAAIKMTTKVIEQMDTDELLRILKELVPGIIMVRAVCCFEGGGRRGGEKYTSLSDLLIFSIVVLLGQGFENPTDSSVRKASVLCLVAVHKKVGFEVLEPFLEPLNSSKPIWAGRKCIIFLVDCDSAMFTEAACTAFQESITAIRDIYCHNSVTGERDYLATVLYNTKKAENSHRFNGISVLHNLSLPSVEKVKQLERLCNGPPFNYFDENYGTGQSNIDEVFWLSAMMYNECKVQNQKRTIFLFTNNDSPHHGDIELRKRGRKKIKDLKDKNVTVEVVAVGTTNFVLDNFYKVALADEHACHDDNLTLANRADDLFSRIVKKTRNRRGFATLNFSLGPGIDISVTLYNNISTANLPPSVMLDGRTNGEVKLISNLFDPETGEKLHRFNLVKYQEYGRRRIAMTEKELEEMSSFTSPGLVLLGFQPLNRLKVYHHLRPAFFISPNENIIKGSTVLLNALMRKCSDKEMTMICRLTARKNTSPRLVALVAEIEESEEAAQSTKCRRFHGIYLPYEDDLRDLQAVIASAPKIQVDNQLVDLWKKVIKRMQIQYTVGTIQNPVLQKHYRTLEAVVLDREKIGHFDDQTMNLKWIDNEAGMLLEQIKEHLNFDDQKKSSSSYTDVEFDLEAEARNGLLGKRTVVQLRNALRSKGVVIASNTRKPDIIKRILDLYAL</sequence>
<dbReference type="GO" id="GO:0045180">
    <property type="term" value="C:basal cortex"/>
    <property type="evidence" value="ECO:0007669"/>
    <property type="project" value="TreeGrafter"/>
</dbReference>
<dbReference type="SMART" id="SM00559">
    <property type="entry name" value="Ku78"/>
    <property type="match status" value="1"/>
</dbReference>
<keyword evidence="13" id="KW-0234">DNA repair</keyword>
<gene>
    <name evidence="19" type="primary">clasp1b</name>
    <name evidence="19" type="ORF">T02_12579</name>
</gene>
<keyword evidence="10" id="KW-0067">ATP-binding</keyword>
<feature type="compositionally biased region" description="Polar residues" evidence="17">
    <location>
        <begin position="679"/>
        <end position="693"/>
    </location>
</feature>
<dbReference type="InterPro" id="IPR034085">
    <property type="entry name" value="TOG"/>
</dbReference>
<dbReference type="SMART" id="SM01349">
    <property type="entry name" value="TOG"/>
    <property type="match status" value="3"/>
</dbReference>
<dbReference type="Gene3D" id="2.40.290.10">
    <property type="match status" value="1"/>
</dbReference>
<evidence type="ECO:0000313" key="20">
    <source>
        <dbReference type="Proteomes" id="UP000054721"/>
    </source>
</evidence>
<dbReference type="InterPro" id="IPR021133">
    <property type="entry name" value="HEAT_type_2"/>
</dbReference>
<keyword evidence="6" id="KW-0547">Nucleotide-binding</keyword>
<dbReference type="OrthoDB" id="46159at2759"/>
<evidence type="ECO:0000256" key="13">
    <source>
        <dbReference type="ARBA" id="ARBA00023204"/>
    </source>
</evidence>
<evidence type="ECO:0000256" key="12">
    <source>
        <dbReference type="ARBA" id="ARBA00023172"/>
    </source>
</evidence>
<keyword evidence="14" id="KW-0206">Cytoskeleton</keyword>
<dbReference type="SUPFAM" id="SSF53300">
    <property type="entry name" value="vWA-like"/>
    <property type="match status" value="1"/>
</dbReference>
<evidence type="ECO:0000313" key="19">
    <source>
        <dbReference type="EMBL" id="KRZ49268.1"/>
    </source>
</evidence>
<evidence type="ECO:0000256" key="7">
    <source>
        <dbReference type="ARBA" id="ARBA00022763"/>
    </source>
</evidence>
<dbReference type="EMBL" id="JYDW01000323">
    <property type="protein sequence ID" value="KRZ49268.1"/>
    <property type="molecule type" value="Genomic_DNA"/>
</dbReference>
<keyword evidence="12" id="KW-0233">DNA recombination</keyword>
<dbReference type="GO" id="GO:0000723">
    <property type="term" value="P:telomere maintenance"/>
    <property type="evidence" value="ECO:0007669"/>
    <property type="project" value="InterPro"/>
</dbReference>
<dbReference type="InterPro" id="IPR024395">
    <property type="entry name" value="CLASP_N_dom"/>
</dbReference>
<feature type="compositionally biased region" description="Low complexity" evidence="17">
    <location>
        <begin position="728"/>
        <end position="748"/>
    </location>
</feature>
<dbReference type="InterPro" id="IPR036361">
    <property type="entry name" value="SAP_dom_sf"/>
</dbReference>
<dbReference type="GO" id="GO:0016787">
    <property type="term" value="F:hydrolase activity"/>
    <property type="evidence" value="ECO:0007669"/>
    <property type="project" value="UniProtKB-KW"/>
</dbReference>
<reference evidence="19 20" key="1">
    <citation type="submission" date="2015-05" db="EMBL/GenBank/DDBJ databases">
        <title>Evolution of Trichinella species and genotypes.</title>
        <authorList>
            <person name="Korhonen P.K."/>
            <person name="Edoardo P."/>
            <person name="Giuseppe L.R."/>
            <person name="Gasser R.B."/>
        </authorList>
    </citation>
    <scope>NUCLEOTIDE SEQUENCE [LARGE SCALE GENOMIC DNA]</scope>
    <source>
        <strain evidence="19">ISS10</strain>
    </source>
</reference>
<feature type="region of interest" description="Disordered" evidence="17">
    <location>
        <begin position="662"/>
        <end position="748"/>
    </location>
</feature>
<evidence type="ECO:0000256" key="11">
    <source>
        <dbReference type="ARBA" id="ARBA00023125"/>
    </source>
</evidence>
<dbReference type="Pfam" id="PF02735">
    <property type="entry name" value="Ku"/>
    <property type="match status" value="1"/>
</dbReference>